<proteinExistence type="predicted"/>
<dbReference type="EMBL" id="FORC01000004">
    <property type="protein sequence ID" value="SFJ11943.1"/>
    <property type="molecule type" value="Genomic_DNA"/>
</dbReference>
<name>A0A1I3NRN4_9GAMM</name>
<organism evidence="1 2">
    <name type="scientific">Phytopseudomonas argentinensis</name>
    <dbReference type="NCBI Taxonomy" id="289370"/>
    <lineage>
        <taxon>Bacteria</taxon>
        <taxon>Pseudomonadati</taxon>
        <taxon>Pseudomonadota</taxon>
        <taxon>Gammaproteobacteria</taxon>
        <taxon>Pseudomonadales</taxon>
        <taxon>Pseudomonadaceae</taxon>
        <taxon>Phytopseudomonas</taxon>
    </lineage>
</organism>
<sequence>MWARVEYGIVVEVTGDDPQGRFHPSLLWVDCPSSVDIGWTLIGDEWREPDLPSPNEEEILRRKLRANNASYTAATLALTADYPQLEKDTWPTQNEQAAAWVADPEGAVTPWIDLAAIERGIDREEYLRRTLVKAEQFKILSAFLTGRRQRYEDKIKAGGDPLLDYALTAAVRAQLQQVAIDGMSLPAAELKGVL</sequence>
<evidence type="ECO:0000313" key="1">
    <source>
        <dbReference type="EMBL" id="SFJ11943.1"/>
    </source>
</evidence>
<keyword evidence="2" id="KW-1185">Reference proteome</keyword>
<dbReference type="Proteomes" id="UP000183018">
    <property type="component" value="Unassembled WGS sequence"/>
</dbReference>
<dbReference type="STRING" id="289370.SAMN05216602_3982"/>
<reference evidence="2" key="1">
    <citation type="submission" date="2016-10" db="EMBL/GenBank/DDBJ databases">
        <authorList>
            <person name="Varghese N."/>
            <person name="Submissions S."/>
        </authorList>
    </citation>
    <scope>NUCLEOTIDE SEQUENCE [LARGE SCALE GENOMIC DNA]</scope>
    <source>
        <strain evidence="2">LMG 22563</strain>
    </source>
</reference>
<dbReference type="RefSeq" id="WP_074888145.1">
    <property type="nucleotide sequence ID" value="NZ_FORC01000004.1"/>
</dbReference>
<accession>A0A1I3NRN4</accession>
<dbReference type="OrthoDB" id="7032699at2"/>
<dbReference type="AlphaFoldDB" id="A0A1I3NRN4"/>
<evidence type="ECO:0000313" key="2">
    <source>
        <dbReference type="Proteomes" id="UP000183018"/>
    </source>
</evidence>
<protein>
    <submittedName>
        <fullName evidence="1">Uncharacterized protein</fullName>
    </submittedName>
</protein>
<gene>
    <name evidence="1" type="ORF">SAMN05216602_3982</name>
</gene>